<feature type="binding site" evidence="7">
    <location>
        <begin position="37"/>
        <end position="39"/>
    </location>
    <ligand>
        <name>S-adenosyl-L-methionine</name>
        <dbReference type="ChEBI" id="CHEBI:59789"/>
    </ligand>
</feature>
<dbReference type="EC" id="2.1.1.199" evidence="7"/>
<dbReference type="Gene3D" id="3.40.50.150">
    <property type="entry name" value="Vaccinia Virus protein VP39"/>
    <property type="match status" value="1"/>
</dbReference>
<dbReference type="HAMAP" id="MF_01007">
    <property type="entry name" value="16SrRNA_methyltr_H"/>
    <property type="match status" value="1"/>
</dbReference>
<dbReference type="Gene3D" id="1.10.150.170">
    <property type="entry name" value="Putative methyltransferase TM0872, insert domain"/>
    <property type="match status" value="1"/>
</dbReference>
<dbReference type="KEGG" id="had:CDV25_04055"/>
<dbReference type="PANTHER" id="PTHR11265:SF0">
    <property type="entry name" value="12S RRNA N4-METHYLCYTIDINE METHYLTRANSFERASE"/>
    <property type="match status" value="1"/>
</dbReference>
<dbReference type="InterPro" id="IPR029063">
    <property type="entry name" value="SAM-dependent_MTases_sf"/>
</dbReference>
<dbReference type="InterPro" id="IPR002903">
    <property type="entry name" value="RsmH"/>
</dbReference>
<comment type="catalytic activity">
    <reaction evidence="7">
        <text>cytidine(1402) in 16S rRNA + S-adenosyl-L-methionine = N(4)-methylcytidine(1402) in 16S rRNA + S-adenosyl-L-homocysteine + H(+)</text>
        <dbReference type="Rhea" id="RHEA:42928"/>
        <dbReference type="Rhea" id="RHEA-COMP:10286"/>
        <dbReference type="Rhea" id="RHEA-COMP:10287"/>
        <dbReference type="ChEBI" id="CHEBI:15378"/>
        <dbReference type="ChEBI" id="CHEBI:57856"/>
        <dbReference type="ChEBI" id="CHEBI:59789"/>
        <dbReference type="ChEBI" id="CHEBI:74506"/>
        <dbReference type="ChEBI" id="CHEBI:82748"/>
        <dbReference type="EC" id="2.1.1.199"/>
    </reaction>
</comment>
<comment type="function">
    <text evidence="7">Specifically methylates the N4 position of cytidine in position 1402 (C1402) of 16S rRNA.</text>
</comment>
<dbReference type="RefSeq" id="WP_108910889.1">
    <property type="nucleotide sequence ID" value="NZ_CP021886.1"/>
</dbReference>
<dbReference type="SUPFAM" id="SSF81799">
    <property type="entry name" value="Putative methyltransferase TM0872, insert domain"/>
    <property type="match status" value="1"/>
</dbReference>
<dbReference type="AlphaFoldDB" id="A0A2U8FDY0"/>
<feature type="binding site" evidence="7">
    <location>
        <position position="83"/>
    </location>
    <ligand>
        <name>S-adenosyl-L-methionine</name>
        <dbReference type="ChEBI" id="CHEBI:59789"/>
    </ligand>
</feature>
<evidence type="ECO:0000256" key="7">
    <source>
        <dbReference type="HAMAP-Rule" id="MF_01007"/>
    </source>
</evidence>
<dbReference type="Proteomes" id="UP000244890">
    <property type="component" value="Chromosome"/>
</dbReference>
<keyword evidence="3 7" id="KW-0698">rRNA processing</keyword>
<evidence type="ECO:0000256" key="3">
    <source>
        <dbReference type="ARBA" id="ARBA00022552"/>
    </source>
</evidence>
<dbReference type="InterPro" id="IPR023397">
    <property type="entry name" value="SAM-dep_MeTrfase_MraW_recog"/>
</dbReference>
<dbReference type="Pfam" id="PF01795">
    <property type="entry name" value="Methyltransf_5"/>
    <property type="match status" value="1"/>
</dbReference>
<dbReference type="SUPFAM" id="SSF53335">
    <property type="entry name" value="S-adenosyl-L-methionine-dependent methyltransferases"/>
    <property type="match status" value="1"/>
</dbReference>
<name>A0A2U8FDY0_9HELI</name>
<dbReference type="OrthoDB" id="9806637at2"/>
<evidence type="ECO:0000256" key="2">
    <source>
        <dbReference type="ARBA" id="ARBA00022490"/>
    </source>
</evidence>
<gene>
    <name evidence="8" type="primary">mraW</name>
    <name evidence="7" type="synonym">rsmH</name>
    <name evidence="8" type="ORF">CDV25_04055</name>
</gene>
<evidence type="ECO:0000256" key="4">
    <source>
        <dbReference type="ARBA" id="ARBA00022603"/>
    </source>
</evidence>
<sequence length="309" mass="35553">MSIPHNPVLLQEVLESFCTPLVVENGGVFIDCTLGFGGHSQALLQKYPKLKIIGIDQDEVAIAYAFERLSKFKNRFEVKFGRFSEVLPDIWNDDIVGILADIGVSSMQFDDKQRGFCFDSPLLDMRMNLHNALNAKEIVNTYSLTQLERIFRDFGEIGEWKKLARLIVDFRKKEKIVCASALSELISRHFKHTKIHPATLAFQALRIEVNDELGELERMLKICQEKNFQKGARVGIISFHSLEDRIVKTAFRDWERNCICPKEVMKCVCGNHHKRGKNFYKKPLSATKEEIKNNPRSRSAKLRVFEFGN</sequence>
<keyword evidence="4 7" id="KW-0489">Methyltransferase</keyword>
<feature type="binding site" evidence="7">
    <location>
        <position position="108"/>
    </location>
    <ligand>
        <name>S-adenosyl-L-methionine</name>
        <dbReference type="ChEBI" id="CHEBI:59789"/>
    </ligand>
</feature>
<reference evidence="8 9" key="1">
    <citation type="submission" date="2017-06" db="EMBL/GenBank/DDBJ databases">
        <title>Complete genome of Helicobacter apodemus.</title>
        <authorList>
            <person name="Cho S."/>
        </authorList>
    </citation>
    <scope>NUCLEOTIDE SEQUENCE [LARGE SCALE GENOMIC DNA]</scope>
    <source>
        <strain evidence="9">SNUVETPUB-15-01</strain>
    </source>
</reference>
<keyword evidence="5 7" id="KW-0808">Transferase</keyword>
<evidence type="ECO:0000256" key="5">
    <source>
        <dbReference type="ARBA" id="ARBA00022679"/>
    </source>
</evidence>
<evidence type="ECO:0000256" key="1">
    <source>
        <dbReference type="ARBA" id="ARBA00010396"/>
    </source>
</evidence>
<dbReference type="GO" id="GO:0005737">
    <property type="term" value="C:cytoplasm"/>
    <property type="evidence" value="ECO:0007669"/>
    <property type="project" value="UniProtKB-SubCell"/>
</dbReference>
<proteinExistence type="inferred from homology"/>
<comment type="subcellular location">
    <subcellularLocation>
        <location evidence="7">Cytoplasm</location>
    </subcellularLocation>
</comment>
<dbReference type="NCBIfam" id="TIGR00006">
    <property type="entry name" value="16S rRNA (cytosine(1402)-N(4))-methyltransferase RsmH"/>
    <property type="match status" value="1"/>
</dbReference>
<evidence type="ECO:0000313" key="9">
    <source>
        <dbReference type="Proteomes" id="UP000244890"/>
    </source>
</evidence>
<evidence type="ECO:0000256" key="6">
    <source>
        <dbReference type="ARBA" id="ARBA00022691"/>
    </source>
</evidence>
<keyword evidence="2 7" id="KW-0963">Cytoplasm</keyword>
<dbReference type="PIRSF" id="PIRSF004486">
    <property type="entry name" value="MraW"/>
    <property type="match status" value="1"/>
</dbReference>
<dbReference type="GO" id="GO:0071424">
    <property type="term" value="F:rRNA (cytosine-N4-)-methyltransferase activity"/>
    <property type="evidence" value="ECO:0007669"/>
    <property type="project" value="UniProtKB-UniRule"/>
</dbReference>
<dbReference type="PANTHER" id="PTHR11265">
    <property type="entry name" value="S-ADENOSYL-METHYLTRANSFERASE MRAW"/>
    <property type="match status" value="1"/>
</dbReference>
<keyword evidence="6 7" id="KW-0949">S-adenosyl-L-methionine</keyword>
<feature type="binding site" evidence="7">
    <location>
        <position position="101"/>
    </location>
    <ligand>
        <name>S-adenosyl-L-methionine</name>
        <dbReference type="ChEBI" id="CHEBI:59789"/>
    </ligand>
</feature>
<dbReference type="EMBL" id="CP021886">
    <property type="protein sequence ID" value="AWI34037.1"/>
    <property type="molecule type" value="Genomic_DNA"/>
</dbReference>
<dbReference type="GO" id="GO:0070475">
    <property type="term" value="P:rRNA base methylation"/>
    <property type="evidence" value="ECO:0007669"/>
    <property type="project" value="UniProtKB-UniRule"/>
</dbReference>
<evidence type="ECO:0000313" key="8">
    <source>
        <dbReference type="EMBL" id="AWI34037.1"/>
    </source>
</evidence>
<comment type="similarity">
    <text evidence="1 7">Belongs to the methyltransferase superfamily. RsmH family.</text>
</comment>
<feature type="binding site" evidence="7">
    <location>
        <position position="56"/>
    </location>
    <ligand>
        <name>S-adenosyl-L-methionine</name>
        <dbReference type="ChEBI" id="CHEBI:59789"/>
    </ligand>
</feature>
<accession>A0A2U8FDY0</accession>
<organism evidence="8 9">
    <name type="scientific">Helicobacter apodemus</name>
    <dbReference type="NCBI Taxonomy" id="135569"/>
    <lineage>
        <taxon>Bacteria</taxon>
        <taxon>Pseudomonadati</taxon>
        <taxon>Campylobacterota</taxon>
        <taxon>Epsilonproteobacteria</taxon>
        <taxon>Campylobacterales</taxon>
        <taxon>Helicobacteraceae</taxon>
        <taxon>Helicobacter</taxon>
    </lineage>
</organism>
<protein>
    <recommendedName>
        <fullName evidence="7">Ribosomal RNA small subunit methyltransferase H</fullName>
        <ecNumber evidence="7">2.1.1.199</ecNumber>
    </recommendedName>
    <alternativeName>
        <fullName evidence="7">16S rRNA m(4)C1402 methyltransferase</fullName>
    </alternativeName>
    <alternativeName>
        <fullName evidence="7">rRNA (cytosine-N(4)-)-methyltransferase RsmH</fullName>
    </alternativeName>
</protein>